<dbReference type="CDD" id="cd05913">
    <property type="entry name" value="PaaK"/>
    <property type="match status" value="1"/>
</dbReference>
<dbReference type="InterPro" id="IPR051414">
    <property type="entry name" value="Adenylate-forming_Reductase"/>
</dbReference>
<dbReference type="RefSeq" id="WP_069575456.1">
    <property type="nucleotide sequence ID" value="NZ_FOAK01000010.1"/>
</dbReference>
<dbReference type="SUPFAM" id="SSF56801">
    <property type="entry name" value="Acetyl-CoA synthetase-like"/>
    <property type="match status" value="1"/>
</dbReference>
<dbReference type="GO" id="GO:0047475">
    <property type="term" value="F:phenylacetate-CoA ligase activity"/>
    <property type="evidence" value="ECO:0007669"/>
    <property type="project" value="InterPro"/>
</dbReference>
<evidence type="ECO:0000313" key="8">
    <source>
        <dbReference type="Proteomes" id="UP000199506"/>
    </source>
</evidence>
<evidence type="ECO:0000256" key="4">
    <source>
        <dbReference type="ARBA" id="ARBA00022741"/>
    </source>
</evidence>
<dbReference type="Pfam" id="PF00501">
    <property type="entry name" value="AMP-binding"/>
    <property type="match status" value="1"/>
</dbReference>
<dbReference type="Proteomes" id="UP000199506">
    <property type="component" value="Unassembled WGS sequence"/>
</dbReference>
<evidence type="ECO:0000313" key="7">
    <source>
        <dbReference type="EMBL" id="SEL12130.1"/>
    </source>
</evidence>
<keyword evidence="4" id="KW-0547">Nucleotide-binding</keyword>
<feature type="domain" description="AMP-dependent synthetase/ligase" evidence="5">
    <location>
        <begin position="78"/>
        <end position="284"/>
    </location>
</feature>
<dbReference type="OrthoDB" id="37928at2157"/>
<evidence type="ECO:0000256" key="3">
    <source>
        <dbReference type="ARBA" id="ARBA00022598"/>
    </source>
</evidence>
<dbReference type="Pfam" id="PF14535">
    <property type="entry name" value="AMP-binding_C_2"/>
    <property type="match status" value="1"/>
</dbReference>
<dbReference type="Gene3D" id="3.30.300.30">
    <property type="match status" value="1"/>
</dbReference>
<sequence length="434" mass="48743">MFWDEKAECMSKEEKEKIQLKRLQKSVKLAYENVEFYKKRFDEIGLKPEDIKTLKDIEKIPFTTKSDLREAYPLGLLAVPREDIVEVHASSGTTGKPTVTAYTQNDLDIWGECIARGLKMAGAKKDYIIQNAYGYGLFTGGFGIHHGGNMMGTITIPISAGNTQRQLDTMVDFQSDILTCTPSYAAYIGESREKAGISLDEINLKAGIHGAEMWTDEMRKRIETSLGIKTHNIYGLTEVMGPGVAQECGEQNGMHIQDDHFYPEIIDPETGETLGYGEKGELVLTSLTKTGMPILRFRTKDLTSLIGEACDCGRTTVRMTRITGRSDDMLKIKGVMVFPSQIEKALLKIQGISHNYMIHVTRPDILDEVEVKVEASKELFFDEMKEMEKVEKQIQASIRSETGLRVDVTICEPESLPRSEGKAVRVIDERNFED</sequence>
<dbReference type="InterPro" id="IPR045851">
    <property type="entry name" value="AMP-bd_C_sf"/>
</dbReference>
<dbReference type="InterPro" id="IPR042099">
    <property type="entry name" value="ANL_N_sf"/>
</dbReference>
<organism evidence="7 8">
    <name type="scientific">Methanobrevibacter gottschalkii</name>
    <dbReference type="NCBI Taxonomy" id="190974"/>
    <lineage>
        <taxon>Archaea</taxon>
        <taxon>Methanobacteriati</taxon>
        <taxon>Methanobacteriota</taxon>
        <taxon>Methanomada group</taxon>
        <taxon>Methanobacteria</taxon>
        <taxon>Methanobacteriales</taxon>
        <taxon>Methanobacteriaceae</taxon>
        <taxon>Methanobrevibacter</taxon>
    </lineage>
</organism>
<dbReference type="InterPro" id="IPR011880">
    <property type="entry name" value="PA_CoA_ligase"/>
</dbReference>
<evidence type="ECO:0000259" key="6">
    <source>
        <dbReference type="Pfam" id="PF14535"/>
    </source>
</evidence>
<dbReference type="InterPro" id="IPR028154">
    <property type="entry name" value="AMP-dep_Lig_C"/>
</dbReference>
<dbReference type="PIRSF" id="PIRSF006444">
    <property type="entry name" value="PaaK"/>
    <property type="match status" value="1"/>
</dbReference>
<feature type="domain" description="AMP-dependent ligase C-terminal" evidence="6">
    <location>
        <begin position="334"/>
        <end position="430"/>
    </location>
</feature>
<evidence type="ECO:0000256" key="1">
    <source>
        <dbReference type="ARBA" id="ARBA00005211"/>
    </source>
</evidence>
<comment type="pathway">
    <text evidence="1">Aromatic compound metabolism.</text>
</comment>
<dbReference type="InterPro" id="IPR000873">
    <property type="entry name" value="AMP-dep_synth/lig_dom"/>
</dbReference>
<reference evidence="7 8" key="1">
    <citation type="submission" date="2016-10" db="EMBL/GenBank/DDBJ databases">
        <authorList>
            <person name="de Groot N.N."/>
        </authorList>
    </citation>
    <scope>NUCLEOTIDE SEQUENCE [LARGE SCALE GENOMIC DNA]</scope>
    <source>
        <strain evidence="7 8">DSM 11978</strain>
    </source>
</reference>
<dbReference type="EMBL" id="FOAK01000010">
    <property type="protein sequence ID" value="SEL12130.1"/>
    <property type="molecule type" value="Genomic_DNA"/>
</dbReference>
<gene>
    <name evidence="7" type="ORF">SAMN05216439_0020</name>
</gene>
<keyword evidence="3 7" id="KW-0436">Ligase</keyword>
<dbReference type="STRING" id="190974.SAMN05216439_0020"/>
<protein>
    <submittedName>
        <fullName evidence="7">Phenylacetate-CoA ligase</fullName>
    </submittedName>
</protein>
<evidence type="ECO:0000259" key="5">
    <source>
        <dbReference type="Pfam" id="PF00501"/>
    </source>
</evidence>
<name>A0A1H7MLF1_9EURY</name>
<dbReference type="Gene3D" id="3.40.50.12780">
    <property type="entry name" value="N-terminal domain of ligase-like"/>
    <property type="match status" value="1"/>
</dbReference>
<dbReference type="PANTHER" id="PTHR43439">
    <property type="entry name" value="PHENYLACETATE-COENZYME A LIGASE"/>
    <property type="match status" value="1"/>
</dbReference>
<proteinExistence type="predicted"/>
<dbReference type="FunFam" id="3.40.50.12780:FF:000016">
    <property type="entry name" value="Phenylacetate-coenzyme A ligase"/>
    <property type="match status" value="1"/>
</dbReference>
<dbReference type="GO" id="GO:0000166">
    <property type="term" value="F:nucleotide binding"/>
    <property type="evidence" value="ECO:0007669"/>
    <property type="project" value="UniProtKB-KW"/>
</dbReference>
<accession>A0A1H7MLF1</accession>
<dbReference type="AlphaFoldDB" id="A0A1H7MLF1"/>
<dbReference type="GO" id="GO:0010124">
    <property type="term" value="P:phenylacetate catabolic process"/>
    <property type="evidence" value="ECO:0007669"/>
    <property type="project" value="InterPro"/>
</dbReference>
<comment type="subunit">
    <text evidence="2">Monomer.</text>
</comment>
<evidence type="ECO:0000256" key="2">
    <source>
        <dbReference type="ARBA" id="ARBA00011245"/>
    </source>
</evidence>
<dbReference type="PANTHER" id="PTHR43439:SF1">
    <property type="entry name" value="PHENYLACETATE-COENZYME A LIGASE"/>
    <property type="match status" value="1"/>
</dbReference>